<reference evidence="1 2" key="1">
    <citation type="submission" date="2014-03" db="EMBL/GenBank/DDBJ databases">
        <title>Genomics of Bifidobacteria.</title>
        <authorList>
            <person name="Ventura M."/>
            <person name="Milani C."/>
            <person name="Lugli G.A."/>
        </authorList>
    </citation>
    <scope>NUCLEOTIDE SEQUENCE [LARGE SCALE GENOMIC DNA]</scope>
    <source>
        <strain evidence="1 2">LMG 21395</strain>
    </source>
</reference>
<organism evidence="1 2">
    <name type="scientific">Bifidobacterium thermacidophilum subsp. thermacidophilum</name>
    <dbReference type="NCBI Taxonomy" id="79262"/>
    <lineage>
        <taxon>Bacteria</taxon>
        <taxon>Bacillati</taxon>
        <taxon>Actinomycetota</taxon>
        <taxon>Actinomycetes</taxon>
        <taxon>Bifidobacteriales</taxon>
        <taxon>Bifidobacteriaceae</taxon>
        <taxon>Bifidobacterium</taxon>
    </lineage>
</organism>
<proteinExistence type="predicted"/>
<evidence type="ECO:0000313" key="1">
    <source>
        <dbReference type="EMBL" id="KFJ01613.1"/>
    </source>
</evidence>
<sequence length="104" mass="11812">MQWWVVWVVLVLALLVSLAAGIWYAFRRGLAVLHVVSALGDAIGSKFDAADGVDESQPKPASFTVPLQQSIDQYSSAHAQVIRREEHKRERHEAVWRRWGVFNE</sequence>
<name>A0A087E1G2_9BIFI</name>
<dbReference type="OrthoDB" id="3243284at2"/>
<accession>A0A087E1G2</accession>
<evidence type="ECO:0000313" key="2">
    <source>
        <dbReference type="Proteomes" id="UP000029003"/>
    </source>
</evidence>
<protein>
    <submittedName>
        <fullName evidence="1">Uncharacterized protein</fullName>
    </submittedName>
</protein>
<dbReference type="RefSeq" id="WP_029576738.1">
    <property type="nucleotide sequence ID" value="NZ_JGZT01000008.1"/>
</dbReference>
<comment type="caution">
    <text evidence="1">The sequence shown here is derived from an EMBL/GenBank/DDBJ whole genome shotgun (WGS) entry which is preliminary data.</text>
</comment>
<dbReference type="Proteomes" id="UP000029003">
    <property type="component" value="Unassembled WGS sequence"/>
</dbReference>
<dbReference type="AlphaFoldDB" id="A0A087E1G2"/>
<gene>
    <name evidence="1" type="ORF">THER5_1507</name>
</gene>
<dbReference type="EMBL" id="JGZT01000008">
    <property type="protein sequence ID" value="KFJ01613.1"/>
    <property type="molecule type" value="Genomic_DNA"/>
</dbReference>